<accession>A0A2W4RK64</accession>
<sequence>MTVIRYLNSDNADLNANAIIDIIKDKNTKKIVFFATYTNRGHQPDSVLPLMAAIAEYEIPSIELIHIVFDGKFLTAVCKPRYSEVK</sequence>
<reference evidence="1 2" key="1">
    <citation type="journal article" date="2018" name="Aquat. Microb. Ecol.">
        <title>Gammaproteobacterial methanotrophs dominate.</title>
        <authorList>
            <person name="Rissanen A.J."/>
            <person name="Saarenheimo J."/>
            <person name="Tiirola M."/>
            <person name="Peura S."/>
            <person name="Aalto S.L."/>
            <person name="Karvinen A."/>
            <person name="Nykanen H."/>
        </authorList>
    </citation>
    <scope>NUCLEOTIDE SEQUENCE [LARGE SCALE GENOMIC DNA]</scope>
    <source>
        <strain evidence="1">AMbin10</strain>
    </source>
</reference>
<organism evidence="1 2">
    <name type="scientific">Candidatus Methylumidiphilus alinenensis</name>
    <dbReference type="NCBI Taxonomy" id="2202197"/>
    <lineage>
        <taxon>Bacteria</taxon>
        <taxon>Pseudomonadati</taxon>
        <taxon>Pseudomonadota</taxon>
        <taxon>Gammaproteobacteria</taxon>
        <taxon>Methylococcales</taxon>
        <taxon>Candidatus Methylumidiphilus</taxon>
    </lineage>
</organism>
<comment type="caution">
    <text evidence="1">The sequence shown here is derived from an EMBL/GenBank/DDBJ whole genome shotgun (WGS) entry which is preliminary data.</text>
</comment>
<name>A0A2W4RK64_9GAMM</name>
<feature type="non-terminal residue" evidence="1">
    <location>
        <position position="86"/>
    </location>
</feature>
<evidence type="ECO:0000313" key="2">
    <source>
        <dbReference type="Proteomes" id="UP000249396"/>
    </source>
</evidence>
<dbReference type="Proteomes" id="UP000249396">
    <property type="component" value="Unassembled WGS sequence"/>
</dbReference>
<proteinExistence type="predicted"/>
<evidence type="ECO:0000313" key="1">
    <source>
        <dbReference type="EMBL" id="PZN84255.1"/>
    </source>
</evidence>
<gene>
    <name evidence="1" type="ORF">DM484_03125</name>
</gene>
<dbReference type="AlphaFoldDB" id="A0A2W4RK64"/>
<dbReference type="EMBL" id="QJPH01000159">
    <property type="protein sequence ID" value="PZN84255.1"/>
    <property type="molecule type" value="Genomic_DNA"/>
</dbReference>
<protein>
    <submittedName>
        <fullName evidence="1">HicB family protein</fullName>
    </submittedName>
</protein>